<evidence type="ECO:0000313" key="1">
    <source>
        <dbReference type="EMBL" id="CAI2176767.1"/>
    </source>
</evidence>
<dbReference type="OrthoDB" id="10574898at2759"/>
<protein>
    <submittedName>
        <fullName evidence="1">14945_t:CDS:1</fullName>
    </submittedName>
</protein>
<comment type="caution">
    <text evidence="1">The sequence shown here is derived from an EMBL/GenBank/DDBJ whole genome shotgun (WGS) entry which is preliminary data.</text>
</comment>
<sequence length="221" mass="24446">GYNSQDIVSLRLDEALREIKSRGRGIPVDGIYSILGLLPYDLKTEWATYFKEDAEEALVEVMKAAIKNGYGEPLAWFGSGKEKQRNGSTKVVGGMHIKYIVPKDKSGNIIIYPDEVITNKGIKIHGSKYTITSCGESIDRVDEKSVVDGGLYRREAEVDIGDSEAFAILMSGNHRIDLVRLGGEVEELRGKGGEPMVIGMDDKHSERQYQAQIEIPIKGNN</sequence>
<dbReference type="Proteomes" id="UP001153678">
    <property type="component" value="Unassembled WGS sequence"/>
</dbReference>
<dbReference type="EMBL" id="CAMKVN010001554">
    <property type="protein sequence ID" value="CAI2176767.1"/>
    <property type="molecule type" value="Genomic_DNA"/>
</dbReference>
<name>A0A9W4WW81_9GLOM</name>
<feature type="non-terminal residue" evidence="1">
    <location>
        <position position="1"/>
    </location>
</feature>
<organism evidence="1 2">
    <name type="scientific">Funneliformis geosporum</name>
    <dbReference type="NCBI Taxonomy" id="1117311"/>
    <lineage>
        <taxon>Eukaryota</taxon>
        <taxon>Fungi</taxon>
        <taxon>Fungi incertae sedis</taxon>
        <taxon>Mucoromycota</taxon>
        <taxon>Glomeromycotina</taxon>
        <taxon>Glomeromycetes</taxon>
        <taxon>Glomerales</taxon>
        <taxon>Glomeraceae</taxon>
        <taxon>Funneliformis</taxon>
    </lineage>
</organism>
<gene>
    <name evidence="1" type="ORF">FWILDA_LOCUS7746</name>
</gene>
<accession>A0A9W4WW81</accession>
<reference evidence="1" key="1">
    <citation type="submission" date="2022-08" db="EMBL/GenBank/DDBJ databases">
        <authorList>
            <person name="Kallberg Y."/>
            <person name="Tangrot J."/>
            <person name="Rosling A."/>
        </authorList>
    </citation>
    <scope>NUCLEOTIDE SEQUENCE</scope>
    <source>
        <strain evidence="1">Wild A</strain>
    </source>
</reference>
<proteinExistence type="predicted"/>
<keyword evidence="2" id="KW-1185">Reference proteome</keyword>
<dbReference type="AlphaFoldDB" id="A0A9W4WW81"/>
<evidence type="ECO:0000313" key="2">
    <source>
        <dbReference type="Proteomes" id="UP001153678"/>
    </source>
</evidence>